<comment type="caution">
    <text evidence="1">The sequence shown here is derived from an EMBL/GenBank/DDBJ whole genome shotgun (WGS) entry which is preliminary data.</text>
</comment>
<sequence>MKQLALLGITLIFNSAFGQQSQDLIPKDAVTVLSINNMSVFQKVSLDELIQYDFMIDIQQELFDGSTAGKSIKEAGIDFNQKLNVFYGKTYDYEISGFTFGISDKEKLFTVFDDFEQEQSGYPSVERYSSYFNQLIIKGNSGLLIRVEPLHDRISDVADSIWYARGNDYYWGAYDDEFMIDNVEENILDVETEEIINEEIVFEDTITEPGEYVFEEVKDIVSGKTYWELRDSVSFSLQITYLKELTDGLFLRNESLINADVRFANQLKSTSDGVFYLDNSRNLEKNQSFWYMKTMFPGLYAELKDLYTGNVIVGDIFLNEKNIQFKVVSNYGEKLGSVYQKLNDSKFDKNILKYIQKDNSAFFTYNINLREAYEQAYDVIVPILEKEKSMQVTMNLLVLELLDEYINKDALFGSYKGSMFGTFNGIKKVKTKKIIFDYDEETWEYTEQEVEAEEDMPIFTLGFSTDRPDIAEKILKRLSRATSQIEQVNDHWVFYDAVMESAPLYFVNKNGLFIITNDEDLAVNHSNGYGANAITGKKAKEIKSNGFMYAEVDWGKTIDRLPRDMFTGEQNEIVDAMRGKGGMIKLTSSKTTKQHTKFDLIYSFEGSFENSSKYILDFVNSIYLISK</sequence>
<name>A0A8J6P480_9FLAO</name>
<dbReference type="RefSeq" id="WP_163490417.1">
    <property type="nucleotide sequence ID" value="NZ_JACVEL010000001.1"/>
</dbReference>
<dbReference type="EMBL" id="JACVEL010000001">
    <property type="protein sequence ID" value="MBC9811222.1"/>
    <property type="molecule type" value="Genomic_DNA"/>
</dbReference>
<protein>
    <recommendedName>
        <fullName evidence="3">DUF4836 family protein</fullName>
    </recommendedName>
</protein>
<evidence type="ECO:0000313" key="2">
    <source>
        <dbReference type="Proteomes" id="UP000652681"/>
    </source>
</evidence>
<evidence type="ECO:0008006" key="3">
    <source>
        <dbReference type="Google" id="ProtNLM"/>
    </source>
</evidence>
<reference evidence="1" key="1">
    <citation type="submission" date="2020-09" db="EMBL/GenBank/DDBJ databases">
        <title>Taishania pollutisoli gen. nov., sp. nov., Isolated from Tetrabromobisphenol A-Contaminated Soil.</title>
        <authorList>
            <person name="Chen Q."/>
        </authorList>
    </citation>
    <scope>NUCLEOTIDE SEQUENCE</scope>
    <source>
        <strain evidence="1">CZZ-1</strain>
    </source>
</reference>
<proteinExistence type="predicted"/>
<dbReference type="AlphaFoldDB" id="A0A8J6P480"/>
<keyword evidence="2" id="KW-1185">Reference proteome</keyword>
<organism evidence="1 2">
    <name type="scientific">Taishania pollutisoli</name>
    <dbReference type="NCBI Taxonomy" id="2766479"/>
    <lineage>
        <taxon>Bacteria</taxon>
        <taxon>Pseudomonadati</taxon>
        <taxon>Bacteroidota</taxon>
        <taxon>Flavobacteriia</taxon>
        <taxon>Flavobacteriales</taxon>
        <taxon>Crocinitomicaceae</taxon>
        <taxon>Taishania</taxon>
    </lineage>
</organism>
<gene>
    <name evidence="1" type="ORF">H9Y05_01925</name>
</gene>
<evidence type="ECO:0000313" key="1">
    <source>
        <dbReference type="EMBL" id="MBC9811222.1"/>
    </source>
</evidence>
<dbReference type="Proteomes" id="UP000652681">
    <property type="component" value="Unassembled WGS sequence"/>
</dbReference>
<accession>A0A8J6P480</accession>